<dbReference type="InterPro" id="IPR032578">
    <property type="entry name" value="DUF4919"/>
</dbReference>
<name>A0AAX2F6G2_9BACT</name>
<dbReference type="Pfam" id="PF16266">
    <property type="entry name" value="DUF4919"/>
    <property type="match status" value="1"/>
</dbReference>
<organism evidence="2 3">
    <name type="scientific">Prevotella scopos JCM 17725</name>
    <dbReference type="NCBI Taxonomy" id="1236518"/>
    <lineage>
        <taxon>Bacteria</taxon>
        <taxon>Pseudomonadati</taxon>
        <taxon>Bacteroidota</taxon>
        <taxon>Bacteroidia</taxon>
        <taxon>Bacteroidales</taxon>
        <taxon>Prevotellaceae</taxon>
        <taxon>Prevotella</taxon>
    </lineage>
</organism>
<gene>
    <name evidence="2" type="ORF">SAMN05444364_13525</name>
</gene>
<reference evidence="2 3" key="1">
    <citation type="submission" date="2016-11" db="EMBL/GenBank/DDBJ databases">
        <authorList>
            <person name="Varghese N."/>
            <person name="Submissions S."/>
        </authorList>
    </citation>
    <scope>NUCLEOTIDE SEQUENCE [LARGE SCALE GENOMIC DNA]</scope>
    <source>
        <strain evidence="2 3">DSM 22613</strain>
    </source>
</reference>
<protein>
    <recommendedName>
        <fullName evidence="4">DUF4919 domain-containing protein</fullName>
    </recommendedName>
</protein>
<evidence type="ECO:0000313" key="2">
    <source>
        <dbReference type="EMBL" id="SHG09607.1"/>
    </source>
</evidence>
<proteinExistence type="predicted"/>
<dbReference type="AlphaFoldDB" id="A0AAX2F6G2"/>
<evidence type="ECO:0000256" key="1">
    <source>
        <dbReference type="SAM" id="SignalP"/>
    </source>
</evidence>
<feature type="signal peptide" evidence="1">
    <location>
        <begin position="1"/>
        <end position="18"/>
    </location>
</feature>
<keyword evidence="3" id="KW-1185">Reference proteome</keyword>
<keyword evidence="1" id="KW-0732">Signal</keyword>
<dbReference type="RefSeq" id="WP_025839262.1">
    <property type="nucleotide sequence ID" value="NZ_BAKP01000035.1"/>
</dbReference>
<dbReference type="Proteomes" id="UP000184105">
    <property type="component" value="Unassembled WGS sequence"/>
</dbReference>
<accession>A0AAX2F6G2</accession>
<comment type="caution">
    <text evidence="2">The sequence shown here is derived from an EMBL/GenBank/DDBJ whole genome shotgun (WGS) entry which is preliminary data.</text>
</comment>
<feature type="chain" id="PRO_5043421408" description="DUF4919 domain-containing protein" evidence="1">
    <location>
        <begin position="19"/>
        <end position="235"/>
    </location>
</feature>
<evidence type="ECO:0008006" key="4">
    <source>
        <dbReference type="Google" id="ProtNLM"/>
    </source>
</evidence>
<sequence length="235" mass="26721">MRQVFAFVLMLFVQTVIAQTGTGLMPVNWDKIRAEVETNPQHIKLLIDSLLNVDVDTTLTADDKMLIVYGNTYLTKGRDLSLEHEMQQIRDKGQFRKAADIADKILAINPLNTNAIVSKIYNLRTQSYVDPDSAQMVTDSLRVYTVRLLRILDTLFMTGDGSKEHPFSVTSKGDEYNLVEFFFGIHKIDDKMVEGNSDHFVLGETNASYPTPDIYFDVSRITEMENSLSEPKKEE</sequence>
<dbReference type="EMBL" id="FQWA01000035">
    <property type="protein sequence ID" value="SHG09607.1"/>
    <property type="molecule type" value="Genomic_DNA"/>
</dbReference>
<evidence type="ECO:0000313" key="3">
    <source>
        <dbReference type="Proteomes" id="UP000184105"/>
    </source>
</evidence>